<dbReference type="AlphaFoldDB" id="A0A5A7SA35"/>
<dbReference type="SUPFAM" id="SSF55144">
    <property type="entry name" value="LigT-like"/>
    <property type="match status" value="1"/>
</dbReference>
<name>A0A5A7SA35_9NOCA</name>
<dbReference type="RefSeq" id="WP_149432190.1">
    <property type="nucleotide sequence ID" value="NZ_VLNY01000012.1"/>
</dbReference>
<keyword evidence="2" id="KW-1185">Reference proteome</keyword>
<dbReference type="InterPro" id="IPR009097">
    <property type="entry name" value="Cyclic_Pdiesterase"/>
</dbReference>
<organism evidence="1 2">
    <name type="scientific">Antrihabitans cavernicola</name>
    <dbReference type="NCBI Taxonomy" id="2495913"/>
    <lineage>
        <taxon>Bacteria</taxon>
        <taxon>Bacillati</taxon>
        <taxon>Actinomycetota</taxon>
        <taxon>Actinomycetes</taxon>
        <taxon>Mycobacteriales</taxon>
        <taxon>Nocardiaceae</taxon>
        <taxon>Antrihabitans</taxon>
    </lineage>
</organism>
<protein>
    <submittedName>
        <fullName evidence="1">2'-5' RNA ligase family protein</fullName>
    </submittedName>
</protein>
<dbReference type="GO" id="GO:0016874">
    <property type="term" value="F:ligase activity"/>
    <property type="evidence" value="ECO:0007669"/>
    <property type="project" value="UniProtKB-KW"/>
</dbReference>
<dbReference type="Proteomes" id="UP000322244">
    <property type="component" value="Unassembled WGS sequence"/>
</dbReference>
<keyword evidence="1" id="KW-0436">Ligase</keyword>
<gene>
    <name evidence="1" type="ORF">FOY51_20845</name>
</gene>
<evidence type="ECO:0000313" key="2">
    <source>
        <dbReference type="Proteomes" id="UP000322244"/>
    </source>
</evidence>
<dbReference type="Pfam" id="PF13563">
    <property type="entry name" value="2_5_RNA_ligase2"/>
    <property type="match status" value="1"/>
</dbReference>
<comment type="caution">
    <text evidence="1">The sequence shown here is derived from an EMBL/GenBank/DDBJ whole genome shotgun (WGS) entry which is preliminary data.</text>
</comment>
<evidence type="ECO:0000313" key="1">
    <source>
        <dbReference type="EMBL" id="KAA0021071.1"/>
    </source>
</evidence>
<accession>A0A5A7SA35</accession>
<reference evidence="1 2" key="1">
    <citation type="submission" date="2019-07" db="EMBL/GenBank/DDBJ databases">
        <title>Rhodococcus cavernicolus sp. nov., isolated from a cave.</title>
        <authorList>
            <person name="Lee S.D."/>
        </authorList>
    </citation>
    <scope>NUCLEOTIDE SEQUENCE [LARGE SCALE GENOMIC DNA]</scope>
    <source>
        <strain evidence="1 2">C1-24</strain>
    </source>
</reference>
<proteinExistence type="predicted"/>
<dbReference type="OrthoDB" id="3397424at2"/>
<sequence>MVQSVELLLDDGADSAVRRQWQVLADAGLPSQSKHTGPSNRPHVTLAVHDRITPETDAALERDLHFYGIAIQLGGLVVFGGRNATLARLVVPTEELLDVHEHIRDLLGPGRMHTDVGHWTPHVTLARRLHPDQVGSAIGLLLGEDDIHGRSVALRRWDGDNRIERLVAWEEST</sequence>
<dbReference type="Gene3D" id="3.90.1140.10">
    <property type="entry name" value="Cyclic phosphodiesterase"/>
    <property type="match status" value="1"/>
</dbReference>
<dbReference type="EMBL" id="VLNY01000012">
    <property type="protein sequence ID" value="KAA0021071.1"/>
    <property type="molecule type" value="Genomic_DNA"/>
</dbReference>